<dbReference type="GO" id="GO:0009401">
    <property type="term" value="P:phosphoenolpyruvate-dependent sugar phosphotransferase system"/>
    <property type="evidence" value="ECO:0007669"/>
    <property type="project" value="UniProtKB-KW"/>
</dbReference>
<evidence type="ECO:0000256" key="3">
    <source>
        <dbReference type="ARBA" id="ARBA00022683"/>
    </source>
</evidence>
<protein>
    <recommendedName>
        <fullName evidence="4">HPr domain-containing protein</fullName>
    </recommendedName>
</protein>
<dbReference type="SUPFAM" id="SSF55594">
    <property type="entry name" value="HPr-like"/>
    <property type="match status" value="1"/>
</dbReference>
<comment type="subcellular location">
    <subcellularLocation>
        <location evidence="1">Cytoplasm</location>
    </subcellularLocation>
</comment>
<comment type="caution">
    <text evidence="5">The sequence shown here is derived from an EMBL/GenBank/DDBJ whole genome shotgun (WGS) entry which is preliminary data.</text>
</comment>
<name>A0A1Y4LP66_9FIRM</name>
<dbReference type="Gene3D" id="3.30.1340.10">
    <property type="entry name" value="HPr-like"/>
    <property type="match status" value="1"/>
</dbReference>
<evidence type="ECO:0000256" key="1">
    <source>
        <dbReference type="ARBA" id="ARBA00004496"/>
    </source>
</evidence>
<dbReference type="PROSITE" id="PS51350">
    <property type="entry name" value="PTS_HPR_DOM"/>
    <property type="match status" value="1"/>
</dbReference>
<dbReference type="Pfam" id="PF00381">
    <property type="entry name" value="PTS-HPr"/>
    <property type="match status" value="1"/>
</dbReference>
<dbReference type="PANTHER" id="PTHR33705:SF2">
    <property type="entry name" value="PHOSPHOCARRIER PROTEIN NPR"/>
    <property type="match status" value="1"/>
</dbReference>
<proteinExistence type="predicted"/>
<evidence type="ECO:0000313" key="6">
    <source>
        <dbReference type="Proteomes" id="UP000195326"/>
    </source>
</evidence>
<keyword evidence="3" id="KW-0598">Phosphotransferase system</keyword>
<dbReference type="CDD" id="cd00367">
    <property type="entry name" value="PTS-HPr_like"/>
    <property type="match status" value="1"/>
</dbReference>
<dbReference type="EMBL" id="NFKL01000009">
    <property type="protein sequence ID" value="OUP58475.1"/>
    <property type="molecule type" value="Genomic_DNA"/>
</dbReference>
<dbReference type="InterPro" id="IPR000032">
    <property type="entry name" value="HPr-like"/>
</dbReference>
<sequence length="87" mass="9307">MHMKKLEHQIADPIGIHARPAERLAQAAGAFQSKIVIAAHGDETEAIYPLSVLGMNIRHGDTVTVTIEGPDEVQAAQAIADVLKESL</sequence>
<dbReference type="GO" id="GO:0005737">
    <property type="term" value="C:cytoplasm"/>
    <property type="evidence" value="ECO:0007669"/>
    <property type="project" value="UniProtKB-SubCell"/>
</dbReference>
<dbReference type="Proteomes" id="UP000195326">
    <property type="component" value="Unassembled WGS sequence"/>
</dbReference>
<dbReference type="AlphaFoldDB" id="A0A1Y4LP66"/>
<evidence type="ECO:0000256" key="2">
    <source>
        <dbReference type="ARBA" id="ARBA00022490"/>
    </source>
</evidence>
<dbReference type="PRINTS" id="PR00107">
    <property type="entry name" value="PHOSPHOCPHPR"/>
</dbReference>
<evidence type="ECO:0000313" key="5">
    <source>
        <dbReference type="EMBL" id="OUP58475.1"/>
    </source>
</evidence>
<dbReference type="InterPro" id="IPR050399">
    <property type="entry name" value="HPr"/>
</dbReference>
<keyword evidence="2" id="KW-0963">Cytoplasm</keyword>
<dbReference type="STRING" id="501571.GCA_900143195_00265"/>
<accession>A0A1Y4LP66</accession>
<gene>
    <name evidence="5" type="ORF">B5F15_07760</name>
</gene>
<evidence type="ECO:0000259" key="4">
    <source>
        <dbReference type="PROSITE" id="PS51350"/>
    </source>
</evidence>
<feature type="domain" description="HPr" evidence="4">
    <location>
        <begin position="3"/>
        <end position="87"/>
    </location>
</feature>
<dbReference type="InterPro" id="IPR035895">
    <property type="entry name" value="HPr-like_sf"/>
</dbReference>
<dbReference type="PANTHER" id="PTHR33705">
    <property type="entry name" value="PHOSPHOCARRIER PROTEIN HPR"/>
    <property type="match status" value="1"/>
</dbReference>
<reference evidence="6" key="1">
    <citation type="submission" date="2017-04" db="EMBL/GenBank/DDBJ databases">
        <title>Function of individual gut microbiota members based on whole genome sequencing of pure cultures obtained from chicken caecum.</title>
        <authorList>
            <person name="Medvecky M."/>
            <person name="Cejkova D."/>
            <person name="Polansky O."/>
            <person name="Karasova D."/>
            <person name="Kubasova T."/>
            <person name="Cizek A."/>
            <person name="Rychlik I."/>
        </authorList>
    </citation>
    <scope>NUCLEOTIDE SEQUENCE [LARGE SCALE GENOMIC DNA]</scope>
    <source>
        <strain evidence="6">An179</strain>
    </source>
</reference>
<dbReference type="NCBIfam" id="TIGR01003">
    <property type="entry name" value="PTS_HPr_family"/>
    <property type="match status" value="1"/>
</dbReference>
<organism evidence="5 6">
    <name type="scientific">Butyricicoccus pullicaecorum</name>
    <dbReference type="NCBI Taxonomy" id="501571"/>
    <lineage>
        <taxon>Bacteria</taxon>
        <taxon>Bacillati</taxon>
        <taxon>Bacillota</taxon>
        <taxon>Clostridia</taxon>
        <taxon>Eubacteriales</taxon>
        <taxon>Butyricicoccaceae</taxon>
        <taxon>Butyricicoccus</taxon>
    </lineage>
</organism>